<dbReference type="EMBL" id="SBIQ01000196">
    <property type="protein sequence ID" value="KAF7682714.1"/>
    <property type="molecule type" value="Genomic_DNA"/>
</dbReference>
<sequence>MNFLSYLPLVVYAFGMATFIYILKTTFSVPVQLARNPIKLDKAIPKIKKMHTLLDETKILIDEEYPDLTLSSLEKLMNQIKSMNCLINDKINNDEDHINIKMRRFKFINDKNVTLLRKMSSILNCVQFISDRVDDLYYNIFIYIKKRNLSKCVILDYFEKEMHKCVKIIHANKKNLSEIKNYIFMEKVLVYKNKKFIEKIDEILFTVFDNNKHSINNIYAFNTINNISNNTKIIFKDTITIFVKLENIINIIVVLLKNLNIIKIKFCLFTEREEEDYLLLDIYLNFLTSYLEENKSKKEIIKYLMNKF</sequence>
<organism evidence="2 3">
    <name type="scientific">Astathelohania contejeani</name>
    <dbReference type="NCBI Taxonomy" id="164912"/>
    <lineage>
        <taxon>Eukaryota</taxon>
        <taxon>Fungi</taxon>
        <taxon>Fungi incertae sedis</taxon>
        <taxon>Microsporidia</taxon>
        <taxon>Astathelohaniidae</taxon>
        <taxon>Astathelohania</taxon>
    </lineage>
</organism>
<protein>
    <submittedName>
        <fullName evidence="2">Uncharacterized protein</fullName>
    </submittedName>
</protein>
<gene>
    <name evidence="2" type="ORF">TCON_2067</name>
</gene>
<keyword evidence="1" id="KW-1133">Transmembrane helix</keyword>
<keyword evidence="1" id="KW-0472">Membrane</keyword>
<evidence type="ECO:0000313" key="2">
    <source>
        <dbReference type="EMBL" id="KAF7682714.1"/>
    </source>
</evidence>
<name>A0ABQ7HX30_9MICR</name>
<reference evidence="2 3" key="1">
    <citation type="submission" date="2019-01" db="EMBL/GenBank/DDBJ databases">
        <title>Genomes sequencing and comparative genomics of infectious freshwater microsporidia, Cucumispora dikerogammari and Thelohania contejeani.</title>
        <authorList>
            <person name="Cormier A."/>
            <person name="Giraud I."/>
            <person name="Wattier R."/>
            <person name="Teixeira M."/>
            <person name="Grandjean F."/>
            <person name="Rigaud T."/>
            <person name="Cordaux R."/>
        </authorList>
    </citation>
    <scope>NUCLEOTIDE SEQUENCE [LARGE SCALE GENOMIC DNA]</scope>
    <source>
        <strain evidence="2">T1</strain>
        <tissue evidence="2">Spores</tissue>
    </source>
</reference>
<evidence type="ECO:0000256" key="1">
    <source>
        <dbReference type="SAM" id="Phobius"/>
    </source>
</evidence>
<evidence type="ECO:0000313" key="3">
    <source>
        <dbReference type="Proteomes" id="UP001516464"/>
    </source>
</evidence>
<proteinExistence type="predicted"/>
<keyword evidence="3" id="KW-1185">Reference proteome</keyword>
<comment type="caution">
    <text evidence="2">The sequence shown here is derived from an EMBL/GenBank/DDBJ whole genome shotgun (WGS) entry which is preliminary data.</text>
</comment>
<feature type="transmembrane region" description="Helical" evidence="1">
    <location>
        <begin position="6"/>
        <end position="23"/>
    </location>
</feature>
<dbReference type="Proteomes" id="UP001516464">
    <property type="component" value="Unassembled WGS sequence"/>
</dbReference>
<keyword evidence="1" id="KW-0812">Transmembrane</keyword>
<accession>A0ABQ7HX30</accession>